<gene>
    <name evidence="2" type="ordered locus">Krad_3152</name>
</gene>
<name>A6WCS7_KINRD</name>
<evidence type="ECO:0000256" key="1">
    <source>
        <dbReference type="SAM" id="MobiDB-lite"/>
    </source>
</evidence>
<evidence type="ECO:0000313" key="2">
    <source>
        <dbReference type="EMBL" id="ABS04616.1"/>
    </source>
</evidence>
<organism evidence="2 3">
    <name type="scientific">Kineococcus radiotolerans (strain ATCC BAA-149 / DSM 14245 / SRS30216)</name>
    <dbReference type="NCBI Taxonomy" id="266940"/>
    <lineage>
        <taxon>Bacteria</taxon>
        <taxon>Bacillati</taxon>
        <taxon>Actinomycetota</taxon>
        <taxon>Actinomycetes</taxon>
        <taxon>Kineosporiales</taxon>
        <taxon>Kineosporiaceae</taxon>
        <taxon>Kineococcus</taxon>
    </lineage>
</organism>
<dbReference type="PANTHER" id="PTHR36454">
    <property type="entry name" value="LMO2823 PROTEIN"/>
    <property type="match status" value="1"/>
</dbReference>
<dbReference type="Pfam" id="PF06245">
    <property type="entry name" value="DUF1015"/>
    <property type="match status" value="1"/>
</dbReference>
<sequence>MVRKGVDVHDRRMRRVEHARTATRAPSDHRPEVDPSTRGPLVRPFPGLRYVPSVAGPLASLLAPPHTELDRASRRALLASSPYVVTHLERPEYDPGPGRAVTRWSAQGALVQDAPGFYVVRQEQEGRSQHFLLGQLDVRVGDDRVHAHEGVFQQAVEARLERLEATGVDSEPVLVVDSHPWPVPWTDPSTVGHLLDVADDDLRHVEVWGLHDPDVVARLSSASASHRFLIADGHHRHAAVLRAAQRDGAPRSLLVAVADDTTEPVDLRALHRIVPRAVAEEVLRRAHRRRDVDDEDVTALRGAIEGLGLDQALVVTGSSAAVIDCPPMVGPTTGSGAWVDSVALSLGTASSETRYRADVEGMMRPPEDRGAVFLPKPQIGALQEMVRRGQVLGRKTTSFRPKPLAGTVLRLR</sequence>
<proteinExistence type="predicted"/>
<dbReference type="KEGG" id="kra:Krad_3152"/>
<evidence type="ECO:0000313" key="3">
    <source>
        <dbReference type="Proteomes" id="UP000001116"/>
    </source>
</evidence>
<dbReference type="PANTHER" id="PTHR36454:SF1">
    <property type="entry name" value="DUF1015 DOMAIN-CONTAINING PROTEIN"/>
    <property type="match status" value="1"/>
</dbReference>
<dbReference type="AlphaFoldDB" id="A6WCS7"/>
<dbReference type="STRING" id="266940.Krad_3152"/>
<dbReference type="eggNOG" id="COG4198">
    <property type="taxonomic scope" value="Bacteria"/>
</dbReference>
<dbReference type="EMBL" id="CP000750">
    <property type="protein sequence ID" value="ABS04616.1"/>
    <property type="molecule type" value="Genomic_DNA"/>
</dbReference>
<dbReference type="InterPro" id="IPR008323">
    <property type="entry name" value="UCP033563"/>
</dbReference>
<feature type="region of interest" description="Disordered" evidence="1">
    <location>
        <begin position="1"/>
        <end position="41"/>
    </location>
</feature>
<reference evidence="3" key="1">
    <citation type="journal article" date="2008" name="PLoS ONE">
        <title>Survival in nuclear waste, extreme resistance, and potential applications gleaned from the genome sequence of Kineococcus radiotolerans SRS30216.</title>
        <authorList>
            <person name="Bagwell C.E."/>
            <person name="Bhat S."/>
            <person name="Hawkins G.M."/>
            <person name="Smith B.W."/>
            <person name="Biswas T."/>
            <person name="Hoover T.R."/>
            <person name="Saunders E."/>
            <person name="Han C.S."/>
            <person name="Tsodikov O.V."/>
            <person name="Shimkets L.J."/>
        </authorList>
    </citation>
    <scope>NUCLEOTIDE SEQUENCE [LARGE SCALE GENOMIC DNA]</scope>
    <source>
        <strain evidence="3">ATCC BAA-149 / DSM 14245 / SRS30216</strain>
    </source>
</reference>
<dbReference type="Proteomes" id="UP000001116">
    <property type="component" value="Chromosome"/>
</dbReference>
<accession>A6WCS7</accession>
<feature type="compositionally biased region" description="Basic and acidic residues" evidence="1">
    <location>
        <begin position="1"/>
        <end position="35"/>
    </location>
</feature>
<dbReference type="HOGENOM" id="CLU_666949_0_0_11"/>
<evidence type="ECO:0008006" key="4">
    <source>
        <dbReference type="Google" id="ProtNLM"/>
    </source>
</evidence>
<protein>
    <recommendedName>
        <fullName evidence="4">DUF1015 domain-containing protein</fullName>
    </recommendedName>
</protein>
<keyword evidence="3" id="KW-1185">Reference proteome</keyword>